<protein>
    <submittedName>
        <fullName evidence="1">Uncharacterized protein</fullName>
    </submittedName>
</protein>
<evidence type="ECO:0000313" key="2">
    <source>
        <dbReference type="Proteomes" id="UP000298213"/>
    </source>
</evidence>
<dbReference type="EMBL" id="SPDV01000001">
    <property type="protein sequence ID" value="TFI60198.1"/>
    <property type="molecule type" value="Genomic_DNA"/>
</dbReference>
<dbReference type="Proteomes" id="UP000298213">
    <property type="component" value="Unassembled WGS sequence"/>
</dbReference>
<organism evidence="1 2">
    <name type="scientific">Sphingomonas parva</name>
    <dbReference type="NCBI Taxonomy" id="2555898"/>
    <lineage>
        <taxon>Bacteria</taxon>
        <taxon>Pseudomonadati</taxon>
        <taxon>Pseudomonadota</taxon>
        <taxon>Alphaproteobacteria</taxon>
        <taxon>Sphingomonadales</taxon>
        <taxon>Sphingomonadaceae</taxon>
        <taxon>Sphingomonas</taxon>
    </lineage>
</organism>
<comment type="caution">
    <text evidence="1">The sequence shown here is derived from an EMBL/GenBank/DDBJ whole genome shotgun (WGS) entry which is preliminary data.</text>
</comment>
<dbReference type="RefSeq" id="WP_135082561.1">
    <property type="nucleotide sequence ID" value="NZ_SPDV01000001.1"/>
</dbReference>
<gene>
    <name evidence="1" type="ORF">E2493_00335</name>
</gene>
<name>A0A4Y8ZVZ4_9SPHN</name>
<reference evidence="1 2" key="1">
    <citation type="submission" date="2019-03" db="EMBL/GenBank/DDBJ databases">
        <title>Genome sequence of Sphingomonas sp. 17J27-24.</title>
        <authorList>
            <person name="Kim M."/>
            <person name="Maeng S."/>
            <person name="Sathiyaraj S."/>
        </authorList>
    </citation>
    <scope>NUCLEOTIDE SEQUENCE [LARGE SCALE GENOMIC DNA]</scope>
    <source>
        <strain evidence="1 2">17J27-24</strain>
    </source>
</reference>
<accession>A0A4Y8ZVZ4</accession>
<proteinExistence type="predicted"/>
<dbReference type="AlphaFoldDB" id="A0A4Y8ZVZ4"/>
<evidence type="ECO:0000313" key="1">
    <source>
        <dbReference type="EMBL" id="TFI60198.1"/>
    </source>
</evidence>
<sequence>MSLKTLATLACLSLVGTAGGVWLGGAAVGEIDPFFFSVPESSFVSDRMAYRSPDWTEVQIGEYEQEGLNAGIGQGPMPGAVYASPAVATYGESWASAAEDAAADRTAPATAWRPREEPARAWTPPEEPVRVWRARGQLPEDREAEWQQVERYASYRIADEPVAAEEPDPEPEIYAAAQEIGAE</sequence>
<keyword evidence="2" id="KW-1185">Reference proteome</keyword>